<dbReference type="Proteomes" id="UP000187609">
    <property type="component" value="Unassembled WGS sequence"/>
</dbReference>
<protein>
    <submittedName>
        <fullName evidence="1">Uncharacterized protein</fullName>
    </submittedName>
</protein>
<proteinExistence type="predicted"/>
<dbReference type="AlphaFoldDB" id="A0A1J6IEU2"/>
<sequence length="119" mass="12480">MSPGSANNQQIIPVVDNKVVAATETTPTVHISDPELAKMVNESQAAMLMHTTPMAKCPAAGQKYTEVGHQNRNGQVQQQAGTAQNKAAATAEVGAQTGDEWTVVMRSPTKKNAAPGVKN</sequence>
<accession>A0A1J6IEU2</accession>
<dbReference type="EMBL" id="MJEQ01037194">
    <property type="protein sequence ID" value="OIS96286.1"/>
    <property type="molecule type" value="Genomic_DNA"/>
</dbReference>
<dbReference type="Gramene" id="OIS96286">
    <property type="protein sequence ID" value="OIS96286"/>
    <property type="gene ID" value="A4A49_36022"/>
</dbReference>
<keyword evidence="2" id="KW-1185">Reference proteome</keyword>
<organism evidence="1 2">
    <name type="scientific">Nicotiana attenuata</name>
    <name type="common">Coyote tobacco</name>
    <dbReference type="NCBI Taxonomy" id="49451"/>
    <lineage>
        <taxon>Eukaryota</taxon>
        <taxon>Viridiplantae</taxon>
        <taxon>Streptophyta</taxon>
        <taxon>Embryophyta</taxon>
        <taxon>Tracheophyta</taxon>
        <taxon>Spermatophyta</taxon>
        <taxon>Magnoliopsida</taxon>
        <taxon>eudicotyledons</taxon>
        <taxon>Gunneridae</taxon>
        <taxon>Pentapetalae</taxon>
        <taxon>asterids</taxon>
        <taxon>lamiids</taxon>
        <taxon>Solanales</taxon>
        <taxon>Solanaceae</taxon>
        <taxon>Nicotianoideae</taxon>
        <taxon>Nicotianeae</taxon>
        <taxon>Nicotiana</taxon>
    </lineage>
</organism>
<comment type="caution">
    <text evidence="1">The sequence shown here is derived from an EMBL/GenBank/DDBJ whole genome shotgun (WGS) entry which is preliminary data.</text>
</comment>
<name>A0A1J6IEU2_NICAT</name>
<reference evidence="1" key="1">
    <citation type="submission" date="2016-11" db="EMBL/GenBank/DDBJ databases">
        <title>The genome of Nicotiana attenuata.</title>
        <authorList>
            <person name="Xu S."/>
            <person name="Brockmoeller T."/>
            <person name="Gaquerel E."/>
            <person name="Navarro A."/>
            <person name="Kuhl H."/>
            <person name="Gase K."/>
            <person name="Ling Z."/>
            <person name="Zhou W."/>
            <person name="Kreitzer C."/>
            <person name="Stanke M."/>
            <person name="Tang H."/>
            <person name="Lyons E."/>
            <person name="Pandey P."/>
            <person name="Pandey S.P."/>
            <person name="Timmermann B."/>
            <person name="Baldwin I.T."/>
        </authorList>
    </citation>
    <scope>NUCLEOTIDE SEQUENCE [LARGE SCALE GENOMIC DNA]</scope>
    <source>
        <strain evidence="1">UT</strain>
    </source>
</reference>
<gene>
    <name evidence="1" type="ORF">A4A49_36022</name>
</gene>
<evidence type="ECO:0000313" key="2">
    <source>
        <dbReference type="Proteomes" id="UP000187609"/>
    </source>
</evidence>
<evidence type="ECO:0000313" key="1">
    <source>
        <dbReference type="EMBL" id="OIS96286.1"/>
    </source>
</evidence>